<evidence type="ECO:0000313" key="11">
    <source>
        <dbReference type="Proteomes" id="UP000036958"/>
    </source>
</evidence>
<evidence type="ECO:0000256" key="4">
    <source>
        <dbReference type="ARBA" id="ARBA00022452"/>
    </source>
</evidence>
<dbReference type="PANTHER" id="PTHR30026">
    <property type="entry name" value="OUTER MEMBRANE PROTEIN TOLC"/>
    <property type="match status" value="1"/>
</dbReference>
<dbReference type="Proteomes" id="UP000036958">
    <property type="component" value="Unassembled WGS sequence"/>
</dbReference>
<evidence type="ECO:0000313" key="10">
    <source>
        <dbReference type="EMBL" id="KOH42553.1"/>
    </source>
</evidence>
<accession>A0A0L8V2E5</accession>
<gene>
    <name evidence="10" type="ORF">NC99_46410</name>
</gene>
<feature type="chain" id="PRO_5005591291" description="Transporter" evidence="9">
    <location>
        <begin position="24"/>
        <end position="435"/>
    </location>
</feature>
<keyword evidence="7" id="KW-0998">Cell outer membrane</keyword>
<comment type="subcellular location">
    <subcellularLocation>
        <location evidence="1">Cell outer membrane</location>
    </subcellularLocation>
</comment>
<keyword evidence="11" id="KW-1185">Reference proteome</keyword>
<dbReference type="InterPro" id="IPR003423">
    <property type="entry name" value="OMP_efflux"/>
</dbReference>
<comment type="similarity">
    <text evidence="2">Belongs to the outer membrane factor (OMF) (TC 1.B.17) family.</text>
</comment>
<dbReference type="EMBL" id="LGIA01000224">
    <property type="protein sequence ID" value="KOH42553.1"/>
    <property type="molecule type" value="Genomic_DNA"/>
</dbReference>
<keyword evidence="4" id="KW-1134">Transmembrane beta strand</keyword>
<dbReference type="STRING" id="1409788.NC99_46410"/>
<dbReference type="GO" id="GO:0015562">
    <property type="term" value="F:efflux transmembrane transporter activity"/>
    <property type="evidence" value="ECO:0007669"/>
    <property type="project" value="InterPro"/>
</dbReference>
<dbReference type="Pfam" id="PF02321">
    <property type="entry name" value="OEP"/>
    <property type="match status" value="2"/>
</dbReference>
<protein>
    <recommendedName>
        <fullName evidence="12">Transporter</fullName>
    </recommendedName>
</protein>
<feature type="signal peptide" evidence="9">
    <location>
        <begin position="1"/>
        <end position="23"/>
    </location>
</feature>
<dbReference type="RefSeq" id="WP_053188979.1">
    <property type="nucleotide sequence ID" value="NZ_LGIA01000224.1"/>
</dbReference>
<dbReference type="Gene3D" id="1.20.1600.10">
    <property type="entry name" value="Outer membrane efflux proteins (OEP)"/>
    <property type="match status" value="1"/>
</dbReference>
<evidence type="ECO:0000256" key="3">
    <source>
        <dbReference type="ARBA" id="ARBA00022448"/>
    </source>
</evidence>
<reference evidence="11" key="1">
    <citation type="submission" date="2015-07" db="EMBL/GenBank/DDBJ databases">
        <title>Genome sequencing of Sunxiuqinia dokdonensis strain SK.</title>
        <authorList>
            <person name="Ahn S."/>
            <person name="Kim B.-C."/>
        </authorList>
    </citation>
    <scope>NUCLEOTIDE SEQUENCE [LARGE SCALE GENOMIC DNA]</scope>
    <source>
        <strain evidence="11">SK</strain>
    </source>
</reference>
<evidence type="ECO:0000256" key="8">
    <source>
        <dbReference type="SAM" id="Coils"/>
    </source>
</evidence>
<dbReference type="GO" id="GO:0015288">
    <property type="term" value="F:porin activity"/>
    <property type="evidence" value="ECO:0007669"/>
    <property type="project" value="TreeGrafter"/>
</dbReference>
<keyword evidence="6" id="KW-0472">Membrane</keyword>
<comment type="caution">
    <text evidence="10">The sequence shown here is derived from an EMBL/GenBank/DDBJ whole genome shotgun (WGS) entry which is preliminary data.</text>
</comment>
<evidence type="ECO:0000256" key="2">
    <source>
        <dbReference type="ARBA" id="ARBA00007613"/>
    </source>
</evidence>
<keyword evidence="8" id="KW-0175">Coiled coil</keyword>
<feature type="coiled-coil region" evidence="8">
    <location>
        <begin position="329"/>
        <end position="388"/>
    </location>
</feature>
<feature type="coiled-coil region" evidence="8">
    <location>
        <begin position="192"/>
        <end position="219"/>
    </location>
</feature>
<evidence type="ECO:0000256" key="9">
    <source>
        <dbReference type="SAM" id="SignalP"/>
    </source>
</evidence>
<evidence type="ECO:0000256" key="7">
    <source>
        <dbReference type="ARBA" id="ARBA00023237"/>
    </source>
</evidence>
<keyword evidence="5" id="KW-0812">Transmembrane</keyword>
<dbReference type="GO" id="GO:1990281">
    <property type="term" value="C:efflux pump complex"/>
    <property type="evidence" value="ECO:0007669"/>
    <property type="project" value="TreeGrafter"/>
</dbReference>
<evidence type="ECO:0000256" key="1">
    <source>
        <dbReference type="ARBA" id="ARBA00004442"/>
    </source>
</evidence>
<evidence type="ECO:0000256" key="5">
    <source>
        <dbReference type="ARBA" id="ARBA00022692"/>
    </source>
</evidence>
<keyword evidence="3" id="KW-0813">Transport</keyword>
<proteinExistence type="inferred from homology"/>
<sequence>MKNRKQMMMTVLASLFLLQGVLAQDHLSIDLQGAKEHALQFNRSIRSSELSVRQSQEQLKQAIAAGLPQVNATTDYNNSLGAEISIQFEENMPASQIPIDPTSSFNLQVGQLIFSANYWVGLHTAKLYRNLSEKNLERTERDIVSQVVNSYYLVLVAGESLQILESNVENLEAVYEKTKPMVEFGMTEKVELDQLSVQLNSLKNAVKSAGRQYEMAQNMLRLQLGVSSETELELTETLTQILNSNEFDSMQASAFVPDQNIDFQLMSVQEQMQEKQVDMQKANYLPTVSGYYSFTQKILKPAFDMTPNHMIGLQMNIPIFSSGERRSKVRQAKIELETVQNERALLEDQLDIQYKQLSFNLRSALDNFENQSRNIEVSREVYENLQRKFNQGLISSLELTSADNNYLKAESDYLQAALEVLQARNELKTLLGEIK</sequence>
<name>A0A0L8V2E5_9BACT</name>
<evidence type="ECO:0008006" key="12">
    <source>
        <dbReference type="Google" id="ProtNLM"/>
    </source>
</evidence>
<dbReference type="OrthoDB" id="367883at2"/>
<dbReference type="PANTHER" id="PTHR30026:SF20">
    <property type="entry name" value="OUTER MEMBRANE PROTEIN TOLC"/>
    <property type="match status" value="1"/>
</dbReference>
<organism evidence="10 11">
    <name type="scientific">Sunxiuqinia dokdonensis</name>
    <dbReference type="NCBI Taxonomy" id="1409788"/>
    <lineage>
        <taxon>Bacteria</taxon>
        <taxon>Pseudomonadati</taxon>
        <taxon>Bacteroidota</taxon>
        <taxon>Bacteroidia</taxon>
        <taxon>Marinilabiliales</taxon>
        <taxon>Prolixibacteraceae</taxon>
        <taxon>Sunxiuqinia</taxon>
    </lineage>
</organism>
<dbReference type="SUPFAM" id="SSF56954">
    <property type="entry name" value="Outer membrane efflux proteins (OEP)"/>
    <property type="match status" value="1"/>
</dbReference>
<keyword evidence="9" id="KW-0732">Signal</keyword>
<dbReference type="AlphaFoldDB" id="A0A0L8V2E5"/>
<evidence type="ECO:0000256" key="6">
    <source>
        <dbReference type="ARBA" id="ARBA00023136"/>
    </source>
</evidence>
<dbReference type="GO" id="GO:0009279">
    <property type="term" value="C:cell outer membrane"/>
    <property type="evidence" value="ECO:0007669"/>
    <property type="project" value="UniProtKB-SubCell"/>
</dbReference>
<dbReference type="InterPro" id="IPR051906">
    <property type="entry name" value="TolC-like"/>
</dbReference>